<sequence>MVTSCLFAVLIIFVVGRDAVLAGNNLHEMRCGRRLVSGLFSRPRLPLGYSYVTTVPRGACRLNVTEIISSENYIALKITNGSYIMNGEFAVSAPGTYEAAGARFLYSRPAGLDAVFAHGPIQHPIDIMVGKYRCVETSINGDRDVAPIHCTGSSPSSKRRRCGNIPCPPRWRSATWSQCPTCGPATRTRIVGCVQDHSRGITKVSDQKCPSPKPPTTEPCDIPNCSDEVKQIETRRVKRPRDHIDSFHDGPVYSVSVNSTENEIGPEYTFNNAAAGWLFTEWSECVGWCVGGGLQTRSVRCADPSGCAPRKSPEESRTCTPKTSCEPHEGHWFTGQWSSCSSPCNGRQIRGVLCIGGSGRHLRDSACKPPRPEQERACEDQCSPMWYYSEWGQHRTVWCARGAGGASDEECTGVRNKPPAQRSCVPQCAATVPTEFIESQKVSRSDTTSTTTTTTEGTTSTTTQQSESKDCKDKLNNCALAVQARLCHYKYYTHNCCDSCKGR</sequence>
<organism evidence="1 2">
    <name type="scientific">Choristoneura fumiferana</name>
    <name type="common">Spruce budworm moth</name>
    <name type="synonym">Archips fumiferana</name>
    <dbReference type="NCBI Taxonomy" id="7141"/>
    <lineage>
        <taxon>Eukaryota</taxon>
        <taxon>Metazoa</taxon>
        <taxon>Ecdysozoa</taxon>
        <taxon>Arthropoda</taxon>
        <taxon>Hexapoda</taxon>
        <taxon>Insecta</taxon>
        <taxon>Pterygota</taxon>
        <taxon>Neoptera</taxon>
        <taxon>Endopterygota</taxon>
        <taxon>Lepidoptera</taxon>
        <taxon>Glossata</taxon>
        <taxon>Ditrysia</taxon>
        <taxon>Tortricoidea</taxon>
        <taxon>Tortricidae</taxon>
        <taxon>Tortricinae</taxon>
        <taxon>Choristoneura</taxon>
    </lineage>
</organism>
<proteinExistence type="predicted"/>
<name>A0ACC0J7N9_CHOFU</name>
<evidence type="ECO:0000313" key="1">
    <source>
        <dbReference type="EMBL" id="KAI8420131.1"/>
    </source>
</evidence>
<dbReference type="Proteomes" id="UP001064048">
    <property type="component" value="Chromosome 14"/>
</dbReference>
<protein>
    <submittedName>
        <fullName evidence="1">Uncharacterized protein</fullName>
    </submittedName>
</protein>
<comment type="caution">
    <text evidence="1">The sequence shown here is derived from an EMBL/GenBank/DDBJ whole genome shotgun (WGS) entry which is preliminary data.</text>
</comment>
<evidence type="ECO:0000313" key="2">
    <source>
        <dbReference type="Proteomes" id="UP001064048"/>
    </source>
</evidence>
<reference evidence="1 2" key="1">
    <citation type="journal article" date="2022" name="Genome Biol. Evol.">
        <title>The Spruce Budworm Genome: Reconstructing the Evolutionary History of Antifreeze Proteins.</title>
        <authorList>
            <person name="Beliveau C."/>
            <person name="Gagne P."/>
            <person name="Picq S."/>
            <person name="Vernygora O."/>
            <person name="Keeling C.I."/>
            <person name="Pinkney K."/>
            <person name="Doucet D."/>
            <person name="Wen F."/>
            <person name="Johnston J.S."/>
            <person name="Maaroufi H."/>
            <person name="Boyle B."/>
            <person name="Laroche J."/>
            <person name="Dewar K."/>
            <person name="Juretic N."/>
            <person name="Blackburn G."/>
            <person name="Nisole A."/>
            <person name="Brunet B."/>
            <person name="Brandao M."/>
            <person name="Lumley L."/>
            <person name="Duan J."/>
            <person name="Quan G."/>
            <person name="Lucarotti C.J."/>
            <person name="Roe A.D."/>
            <person name="Sperling F.A.H."/>
            <person name="Levesque R.C."/>
            <person name="Cusson M."/>
        </authorList>
    </citation>
    <scope>NUCLEOTIDE SEQUENCE [LARGE SCALE GENOMIC DNA]</scope>
    <source>
        <strain evidence="1">Glfc:IPQL:Cfum</strain>
    </source>
</reference>
<keyword evidence="2" id="KW-1185">Reference proteome</keyword>
<gene>
    <name evidence="1" type="ORF">MSG28_008710</name>
</gene>
<accession>A0ACC0J7N9</accession>
<dbReference type="EMBL" id="CM046114">
    <property type="protein sequence ID" value="KAI8420131.1"/>
    <property type="molecule type" value="Genomic_DNA"/>
</dbReference>